<dbReference type="Gene3D" id="3.30.530.20">
    <property type="match status" value="1"/>
</dbReference>
<accession>A0A6A5CCK3</accession>
<evidence type="ECO:0000313" key="3">
    <source>
        <dbReference type="Proteomes" id="UP000444721"/>
    </source>
</evidence>
<dbReference type="VEuPathDB" id="AmoebaDB:FDP41_010967"/>
<gene>
    <name evidence="2" type="ORF">FDP41_010967</name>
</gene>
<evidence type="ECO:0000313" key="2">
    <source>
        <dbReference type="EMBL" id="KAF0982989.1"/>
    </source>
</evidence>
<dbReference type="VEuPathDB" id="AmoebaDB:NfTy_016080"/>
<reference evidence="2 3" key="1">
    <citation type="journal article" date="2019" name="Sci. Rep.">
        <title>Nanopore sequencing improves the draft genome of the human pathogenic amoeba Naegleria fowleri.</title>
        <authorList>
            <person name="Liechti N."/>
            <person name="Schurch N."/>
            <person name="Bruggmann R."/>
            <person name="Wittwer M."/>
        </authorList>
    </citation>
    <scope>NUCLEOTIDE SEQUENCE [LARGE SCALE GENOMIC DNA]</scope>
    <source>
        <strain evidence="2 3">ATCC 30894</strain>
    </source>
</reference>
<dbReference type="PANTHER" id="PTHR19308">
    <property type="entry name" value="PHOSPHATIDYLCHOLINE TRANSFER PROTEIN"/>
    <property type="match status" value="1"/>
</dbReference>
<comment type="caution">
    <text evidence="2">The sequence shown here is derived from an EMBL/GenBank/DDBJ whole genome shotgun (WGS) entry which is preliminary data.</text>
</comment>
<protein>
    <recommendedName>
        <fullName evidence="1">START domain-containing protein</fullName>
    </recommendedName>
</protein>
<dbReference type="InterPro" id="IPR051213">
    <property type="entry name" value="START_lipid_transfer"/>
</dbReference>
<dbReference type="SUPFAM" id="SSF55961">
    <property type="entry name" value="Bet v1-like"/>
    <property type="match status" value="1"/>
</dbReference>
<dbReference type="InterPro" id="IPR023393">
    <property type="entry name" value="START-like_dom_sf"/>
</dbReference>
<dbReference type="GO" id="GO:0008289">
    <property type="term" value="F:lipid binding"/>
    <property type="evidence" value="ECO:0007669"/>
    <property type="project" value="InterPro"/>
</dbReference>
<keyword evidence="3" id="KW-1185">Reference proteome</keyword>
<organism evidence="2 3">
    <name type="scientific">Naegleria fowleri</name>
    <name type="common">Brain eating amoeba</name>
    <dbReference type="NCBI Taxonomy" id="5763"/>
    <lineage>
        <taxon>Eukaryota</taxon>
        <taxon>Discoba</taxon>
        <taxon>Heterolobosea</taxon>
        <taxon>Tetramitia</taxon>
        <taxon>Eutetramitia</taxon>
        <taxon>Vahlkampfiidae</taxon>
        <taxon>Naegleria</taxon>
    </lineage>
</organism>
<dbReference type="EMBL" id="VFQX01000007">
    <property type="protein sequence ID" value="KAF0982989.1"/>
    <property type="molecule type" value="Genomic_DNA"/>
</dbReference>
<feature type="domain" description="START" evidence="1">
    <location>
        <begin position="25"/>
        <end position="195"/>
    </location>
</feature>
<dbReference type="GeneID" id="68118182"/>
<dbReference type="InterPro" id="IPR002913">
    <property type="entry name" value="START_lipid-bd_dom"/>
</dbReference>
<dbReference type="Pfam" id="PF01852">
    <property type="entry name" value="START"/>
    <property type="match status" value="1"/>
</dbReference>
<dbReference type="Proteomes" id="UP000444721">
    <property type="component" value="Unassembled WGS sequence"/>
</dbReference>
<dbReference type="PANTHER" id="PTHR19308:SF56">
    <property type="entry name" value="START DOMAIN-CONTAINING PROTEIN"/>
    <property type="match status" value="1"/>
</dbReference>
<dbReference type="GO" id="GO:0005737">
    <property type="term" value="C:cytoplasm"/>
    <property type="evidence" value="ECO:0007669"/>
    <property type="project" value="UniProtKB-ARBA"/>
</dbReference>
<sequence length="257" mass="29546">MECINCETADDRHFDLVHALINLDKLWILVSENPQSLIYISEKKFYHNKRGLKIIKEVGILDATPEEVLYALLDMRILHIVDDMMTQPTCVKFAQNDKYAMSYLSSRLKMVWPVSDRHLIIGSSIREEHKPFTGYTIVRKSLESNDITVLKGCVKTIFLGGVVIEKINEKHTRLTLSGFLDMGGKFPVGLFNKLLAMRGSKNVENLKKGILKRREMNDEERKINSENSCRVIETLTYWKKSQSKQPNHSSNSTNNNN</sequence>
<dbReference type="AlphaFoldDB" id="A0A6A5CCK3"/>
<name>A0A6A5CCK3_NAEFO</name>
<proteinExistence type="predicted"/>
<dbReference type="RefSeq" id="XP_044567702.1">
    <property type="nucleotide sequence ID" value="XM_044701323.1"/>
</dbReference>
<evidence type="ECO:0000259" key="1">
    <source>
        <dbReference type="Pfam" id="PF01852"/>
    </source>
</evidence>
<dbReference type="VEuPathDB" id="AmoebaDB:NF0119600"/>